<evidence type="ECO:0000313" key="2">
    <source>
        <dbReference type="Proteomes" id="UP000054270"/>
    </source>
</evidence>
<proteinExistence type="predicted"/>
<dbReference type="OrthoDB" id="3199698at2759"/>
<gene>
    <name evidence="1" type="ORF">HYPSUDRAFT_190492</name>
</gene>
<accession>A0A0D2NIW4</accession>
<dbReference type="EMBL" id="KN817584">
    <property type="protein sequence ID" value="KJA18819.1"/>
    <property type="molecule type" value="Genomic_DNA"/>
</dbReference>
<dbReference type="OMA" id="PRANIYE"/>
<name>A0A0D2NIW4_HYPSF</name>
<protein>
    <submittedName>
        <fullName evidence="1">Uncharacterized protein</fullName>
    </submittedName>
</protein>
<dbReference type="InterPro" id="IPR041078">
    <property type="entry name" value="Plavaka"/>
</dbReference>
<dbReference type="AlphaFoldDB" id="A0A0D2NIW4"/>
<evidence type="ECO:0000313" key="1">
    <source>
        <dbReference type="EMBL" id="KJA18819.1"/>
    </source>
</evidence>
<dbReference type="STRING" id="945553.A0A0D2NIW4"/>
<organism evidence="1 2">
    <name type="scientific">Hypholoma sublateritium (strain FD-334 SS-4)</name>
    <dbReference type="NCBI Taxonomy" id="945553"/>
    <lineage>
        <taxon>Eukaryota</taxon>
        <taxon>Fungi</taxon>
        <taxon>Dikarya</taxon>
        <taxon>Basidiomycota</taxon>
        <taxon>Agaricomycotina</taxon>
        <taxon>Agaricomycetes</taxon>
        <taxon>Agaricomycetidae</taxon>
        <taxon>Agaricales</taxon>
        <taxon>Agaricineae</taxon>
        <taxon>Strophariaceae</taxon>
        <taxon>Hypholoma</taxon>
    </lineage>
</organism>
<reference evidence="2" key="1">
    <citation type="submission" date="2014-04" db="EMBL/GenBank/DDBJ databases">
        <title>Evolutionary Origins and Diversification of the Mycorrhizal Mutualists.</title>
        <authorList>
            <consortium name="DOE Joint Genome Institute"/>
            <consortium name="Mycorrhizal Genomics Consortium"/>
            <person name="Kohler A."/>
            <person name="Kuo A."/>
            <person name="Nagy L.G."/>
            <person name="Floudas D."/>
            <person name="Copeland A."/>
            <person name="Barry K.W."/>
            <person name="Cichocki N."/>
            <person name="Veneault-Fourrey C."/>
            <person name="LaButti K."/>
            <person name="Lindquist E.A."/>
            <person name="Lipzen A."/>
            <person name="Lundell T."/>
            <person name="Morin E."/>
            <person name="Murat C."/>
            <person name="Riley R."/>
            <person name="Ohm R."/>
            <person name="Sun H."/>
            <person name="Tunlid A."/>
            <person name="Henrissat B."/>
            <person name="Grigoriev I.V."/>
            <person name="Hibbett D.S."/>
            <person name="Martin F."/>
        </authorList>
    </citation>
    <scope>NUCLEOTIDE SEQUENCE [LARGE SCALE GENOMIC DNA]</scope>
    <source>
        <strain evidence="2">FD-334 SS-4</strain>
    </source>
</reference>
<keyword evidence="2" id="KW-1185">Reference proteome</keyword>
<dbReference type="Proteomes" id="UP000054270">
    <property type="component" value="Unassembled WGS sequence"/>
</dbReference>
<dbReference type="Pfam" id="PF18759">
    <property type="entry name" value="Plavaka"/>
    <property type="match status" value="1"/>
</dbReference>
<sequence length="671" mass="75407">MFAPIVLGSDKTTVSVATGQNDFYPLYMSLGNVHNSVRRAHRNAVALIGFLSVPKTSQDHADGADFRKFRRQLFHSSLEHILSSVRPYMTTPRVTMCEDGHYRRVVYGLGPYIADYPEQALLACIVQNWCAKCTAPPNDLDGDLTGQRSHVHTDTLLHSGEITLQELWDDYGIVGELLPFTTAFPRADIHELLSPDLLHQIIKGTFKDHLVDWVTQWIKQTYPKAQANRILADIDRRIAVVPSFPGLRHFHEGRGFKQWTGNDSKGLMKVYLSAISGHVPKQMVKAVAALIEFCYLVRRSIIDEDTLVQIDAALAQFHEHREVFREDIRPEGFSLPRQHSLVHYHFMITQYGAPNGLCLSITESKHIKAVKKPYRRSSRNKPLGQMLVSNQRNDKLAAARVNFQARGMLTVNVAPSDPVDDALSREVNETGAVEEPLAEAEVKLAKTYVRNLPRDLHMLSVKINQPRLPLLIRQFLYTTLNPDSPIPASQIQHEDLPHISGKIFVYNSARAVFYAPSDLSGLGGMRHERIRSTSSWYGGAPRRDCVFVANTDAPDAVGFSGLHVARVFLFFSFAHLDVAYQCALVHWFSAVGDSPDEETGMWMVNPDFRGGRRALAVIHLDMVLRGAHLLGAAGSNFLPTDATFDFSKSLDSFHTFYVNKYVDYHAHEVAF</sequence>